<dbReference type="InterPro" id="IPR007568">
    <property type="entry name" value="RTA1"/>
</dbReference>
<dbReference type="RefSeq" id="XP_069199040.1">
    <property type="nucleotide sequence ID" value="XM_069342538.1"/>
</dbReference>
<keyword evidence="3 5" id="KW-1133">Transmembrane helix</keyword>
<feature type="transmembrane region" description="Helical" evidence="5">
    <location>
        <begin position="247"/>
        <end position="265"/>
    </location>
</feature>
<dbReference type="Pfam" id="PF04479">
    <property type="entry name" value="RTA1"/>
    <property type="match status" value="1"/>
</dbReference>
<proteinExistence type="predicted"/>
<evidence type="ECO:0000313" key="6">
    <source>
        <dbReference type="EMBL" id="KAL1302764.1"/>
    </source>
</evidence>
<feature type="transmembrane region" description="Helical" evidence="5">
    <location>
        <begin position="210"/>
        <end position="227"/>
    </location>
</feature>
<keyword evidence="4 5" id="KW-0472">Membrane</keyword>
<organism evidence="6 7">
    <name type="scientific">Neodothiora populina</name>
    <dbReference type="NCBI Taxonomy" id="2781224"/>
    <lineage>
        <taxon>Eukaryota</taxon>
        <taxon>Fungi</taxon>
        <taxon>Dikarya</taxon>
        <taxon>Ascomycota</taxon>
        <taxon>Pezizomycotina</taxon>
        <taxon>Dothideomycetes</taxon>
        <taxon>Dothideomycetidae</taxon>
        <taxon>Dothideales</taxon>
        <taxon>Dothioraceae</taxon>
        <taxon>Neodothiora</taxon>
    </lineage>
</organism>
<feature type="transmembrane region" description="Helical" evidence="5">
    <location>
        <begin position="20"/>
        <end position="41"/>
    </location>
</feature>
<gene>
    <name evidence="6" type="ORF">AAFC00_003111</name>
</gene>
<name>A0ABR3P9Q5_9PEZI</name>
<evidence type="ECO:0000256" key="4">
    <source>
        <dbReference type="ARBA" id="ARBA00023136"/>
    </source>
</evidence>
<evidence type="ECO:0000256" key="1">
    <source>
        <dbReference type="ARBA" id="ARBA00004141"/>
    </source>
</evidence>
<reference evidence="6 7" key="1">
    <citation type="submission" date="2024-07" db="EMBL/GenBank/DDBJ databases">
        <title>Draft sequence of the Neodothiora populina.</title>
        <authorList>
            <person name="Drown D.D."/>
            <person name="Schuette U.S."/>
            <person name="Buechlein A.B."/>
            <person name="Rusch D.R."/>
            <person name="Winton L.W."/>
            <person name="Adams G.A."/>
        </authorList>
    </citation>
    <scope>NUCLEOTIDE SEQUENCE [LARGE SCALE GENOMIC DNA]</scope>
    <source>
        <strain evidence="6 7">CPC 39397</strain>
    </source>
</reference>
<dbReference type="EMBL" id="JBFMKM010000012">
    <property type="protein sequence ID" value="KAL1302764.1"/>
    <property type="molecule type" value="Genomic_DNA"/>
</dbReference>
<dbReference type="GeneID" id="95976813"/>
<evidence type="ECO:0000313" key="7">
    <source>
        <dbReference type="Proteomes" id="UP001562354"/>
    </source>
</evidence>
<keyword evidence="7" id="KW-1185">Reference proteome</keyword>
<feature type="transmembrane region" description="Helical" evidence="5">
    <location>
        <begin position="127"/>
        <end position="151"/>
    </location>
</feature>
<evidence type="ECO:0000256" key="2">
    <source>
        <dbReference type="ARBA" id="ARBA00022692"/>
    </source>
</evidence>
<feature type="transmembrane region" description="Helical" evidence="5">
    <location>
        <begin position="171"/>
        <end position="190"/>
    </location>
</feature>
<comment type="caution">
    <text evidence="6">The sequence shown here is derived from an EMBL/GenBank/DDBJ whole genome shotgun (WGS) entry which is preliminary data.</text>
</comment>
<evidence type="ECO:0000256" key="5">
    <source>
        <dbReference type="SAM" id="Phobius"/>
    </source>
</evidence>
<feature type="transmembrane region" description="Helical" evidence="5">
    <location>
        <begin position="53"/>
        <end position="72"/>
    </location>
</feature>
<comment type="subcellular location">
    <subcellularLocation>
        <location evidence="1">Membrane</location>
        <topology evidence="1">Multi-pass membrane protein</topology>
    </subcellularLocation>
</comment>
<protein>
    <recommendedName>
        <fullName evidence="8">RTA1-domain-containing protein</fullName>
    </recommendedName>
</protein>
<evidence type="ECO:0008006" key="8">
    <source>
        <dbReference type="Google" id="ProtNLM"/>
    </source>
</evidence>
<dbReference type="PANTHER" id="PTHR31465">
    <property type="entry name" value="PROTEIN RTA1-RELATED"/>
    <property type="match status" value="1"/>
</dbReference>
<sequence>MAIGNSGCTPAWDPSFGNAYGYKPSLAGGIVFCVLFGLSMLVHVGQSIYYRSWWSMVFAVGALTELLGWAARTWSSECPYNANAFLMQITTLIIAPTFFTAGVYVILGRIIQILGRKTSPISPAMYLWIFCTIDVMSLVIQAVGGGLAAVAFNSTPQTNTKPGTDTMVAGIDFQLASVIIFTAFFAYVIYRATVILHMPVFKTDKNMRTLVFSTGFVITLVVMRSIYRTIELAGGWEGYVIQTERFFLALDGASMAAAVITYNIIHPGMLLQRIGQSEDQHIDKLYDGEAAMQTDMPEK</sequence>
<dbReference type="PANTHER" id="PTHR31465:SF11">
    <property type="entry name" value="DOMAIN PROTEIN, PUTATIVE (AFU_ORTHOLOGUE AFUA_3G10770)-RELATED"/>
    <property type="match status" value="1"/>
</dbReference>
<keyword evidence="2 5" id="KW-0812">Transmembrane</keyword>
<evidence type="ECO:0000256" key="3">
    <source>
        <dbReference type="ARBA" id="ARBA00022989"/>
    </source>
</evidence>
<accession>A0ABR3P9Q5</accession>
<feature type="transmembrane region" description="Helical" evidence="5">
    <location>
        <begin position="84"/>
        <end position="107"/>
    </location>
</feature>
<dbReference type="Proteomes" id="UP001562354">
    <property type="component" value="Unassembled WGS sequence"/>
</dbReference>